<dbReference type="OrthoDB" id="3673085at2"/>
<keyword evidence="7" id="KW-1185">Reference proteome</keyword>
<accession>A0A4R7FPW9</accession>
<keyword evidence="2" id="KW-0805">Transcription regulation</keyword>
<comment type="caution">
    <text evidence="6">The sequence shown here is derived from an EMBL/GenBank/DDBJ whole genome shotgun (WGS) entry which is preliminary data.</text>
</comment>
<dbReference type="RefSeq" id="WP_133764309.1">
    <property type="nucleotide sequence ID" value="NZ_BAAARP010000001.1"/>
</dbReference>
<evidence type="ECO:0000259" key="5">
    <source>
        <dbReference type="PROSITE" id="PS50931"/>
    </source>
</evidence>
<evidence type="ECO:0000256" key="4">
    <source>
        <dbReference type="ARBA" id="ARBA00023163"/>
    </source>
</evidence>
<protein>
    <submittedName>
        <fullName evidence="6">DNA-binding transcriptional LysR family regulator</fullName>
    </submittedName>
</protein>
<evidence type="ECO:0000313" key="7">
    <source>
        <dbReference type="Proteomes" id="UP000295344"/>
    </source>
</evidence>
<dbReference type="EMBL" id="SOAM01000001">
    <property type="protein sequence ID" value="TDS79817.1"/>
    <property type="molecule type" value="Genomic_DNA"/>
</dbReference>
<dbReference type="AlphaFoldDB" id="A0A4R7FPW9"/>
<evidence type="ECO:0000256" key="3">
    <source>
        <dbReference type="ARBA" id="ARBA00023125"/>
    </source>
</evidence>
<gene>
    <name evidence="6" type="ORF">CLV52_0360</name>
</gene>
<sequence length="292" mass="31568">MYDVRRLRLLKELADRGTLAEVAAALRFSPSTVSQQLALLEREVGVPLLMPSGRRVVLTPEAQTLAARAGEVLDLLERAEAEVAARTVSVAGTVRLAIFQSAALALLPQTLSVVATEHPRLRVEVVQHEPESALQRTATRDFDLVVAEQYPGHATAWHEGLDHRPLVLDPLRLAVPAASGVRALADAQGEAWVLEPRGAASRHWADQQCRLAGFEPDVRYESADLEVHMRLVESGNAVAMLPDLVWSGRRAPGRMIVPEGAPQREVFTAARVSGADRPAVAALRAALERAAA</sequence>
<dbReference type="Pfam" id="PF03466">
    <property type="entry name" value="LysR_substrate"/>
    <property type="match status" value="1"/>
</dbReference>
<dbReference type="InterPro" id="IPR005119">
    <property type="entry name" value="LysR_subst-bd"/>
</dbReference>
<dbReference type="InterPro" id="IPR000847">
    <property type="entry name" value="LysR_HTH_N"/>
</dbReference>
<reference evidence="6 7" key="1">
    <citation type="submission" date="2019-03" db="EMBL/GenBank/DDBJ databases">
        <title>Genomic Encyclopedia of Archaeal and Bacterial Type Strains, Phase II (KMG-II): from individual species to whole genera.</title>
        <authorList>
            <person name="Goeker M."/>
        </authorList>
    </citation>
    <scope>NUCLEOTIDE SEQUENCE [LARGE SCALE GENOMIC DNA]</scope>
    <source>
        <strain evidence="6 7">DSM 24782</strain>
    </source>
</reference>
<dbReference type="PANTHER" id="PTHR30346:SF29">
    <property type="entry name" value="LYSR SUBSTRATE-BINDING"/>
    <property type="match status" value="1"/>
</dbReference>
<dbReference type="GO" id="GO:0003677">
    <property type="term" value="F:DNA binding"/>
    <property type="evidence" value="ECO:0007669"/>
    <property type="project" value="UniProtKB-KW"/>
</dbReference>
<evidence type="ECO:0000256" key="2">
    <source>
        <dbReference type="ARBA" id="ARBA00023015"/>
    </source>
</evidence>
<keyword evidence="4" id="KW-0804">Transcription</keyword>
<feature type="domain" description="HTH lysR-type" evidence="5">
    <location>
        <begin position="1"/>
        <end position="59"/>
    </location>
</feature>
<evidence type="ECO:0000313" key="6">
    <source>
        <dbReference type="EMBL" id="TDS79817.1"/>
    </source>
</evidence>
<name>A0A4R7FPW9_9MICO</name>
<dbReference type="GO" id="GO:0032993">
    <property type="term" value="C:protein-DNA complex"/>
    <property type="evidence" value="ECO:0007669"/>
    <property type="project" value="TreeGrafter"/>
</dbReference>
<proteinExistence type="inferred from homology"/>
<organism evidence="6 7">
    <name type="scientific">Amnibacterium kyonggiense</name>
    <dbReference type="NCBI Taxonomy" id="595671"/>
    <lineage>
        <taxon>Bacteria</taxon>
        <taxon>Bacillati</taxon>
        <taxon>Actinomycetota</taxon>
        <taxon>Actinomycetes</taxon>
        <taxon>Micrococcales</taxon>
        <taxon>Microbacteriaceae</taxon>
        <taxon>Amnibacterium</taxon>
    </lineage>
</organism>
<dbReference type="Gene3D" id="1.10.10.10">
    <property type="entry name" value="Winged helix-like DNA-binding domain superfamily/Winged helix DNA-binding domain"/>
    <property type="match status" value="1"/>
</dbReference>
<dbReference type="GO" id="GO:0003700">
    <property type="term" value="F:DNA-binding transcription factor activity"/>
    <property type="evidence" value="ECO:0007669"/>
    <property type="project" value="InterPro"/>
</dbReference>
<dbReference type="PANTHER" id="PTHR30346">
    <property type="entry name" value="TRANSCRIPTIONAL DUAL REGULATOR HCAR-RELATED"/>
    <property type="match status" value="1"/>
</dbReference>
<dbReference type="InterPro" id="IPR036390">
    <property type="entry name" value="WH_DNA-bd_sf"/>
</dbReference>
<dbReference type="Pfam" id="PF00126">
    <property type="entry name" value="HTH_1"/>
    <property type="match status" value="1"/>
</dbReference>
<evidence type="ECO:0000256" key="1">
    <source>
        <dbReference type="ARBA" id="ARBA00009437"/>
    </source>
</evidence>
<dbReference type="InterPro" id="IPR036388">
    <property type="entry name" value="WH-like_DNA-bd_sf"/>
</dbReference>
<keyword evidence="3 6" id="KW-0238">DNA-binding</keyword>
<dbReference type="SUPFAM" id="SSF53850">
    <property type="entry name" value="Periplasmic binding protein-like II"/>
    <property type="match status" value="1"/>
</dbReference>
<dbReference type="Proteomes" id="UP000295344">
    <property type="component" value="Unassembled WGS sequence"/>
</dbReference>
<dbReference type="Gene3D" id="3.40.190.10">
    <property type="entry name" value="Periplasmic binding protein-like II"/>
    <property type="match status" value="2"/>
</dbReference>
<comment type="similarity">
    <text evidence="1">Belongs to the LysR transcriptional regulatory family.</text>
</comment>
<dbReference type="SUPFAM" id="SSF46785">
    <property type="entry name" value="Winged helix' DNA-binding domain"/>
    <property type="match status" value="1"/>
</dbReference>
<dbReference type="PROSITE" id="PS50931">
    <property type="entry name" value="HTH_LYSR"/>
    <property type="match status" value="1"/>
</dbReference>